<dbReference type="SUPFAM" id="SSF48371">
    <property type="entry name" value="ARM repeat"/>
    <property type="match status" value="1"/>
</dbReference>
<proteinExistence type="predicted"/>
<organism evidence="2 3">
    <name type="scientific">Elysia marginata</name>
    <dbReference type="NCBI Taxonomy" id="1093978"/>
    <lineage>
        <taxon>Eukaryota</taxon>
        <taxon>Metazoa</taxon>
        <taxon>Spiralia</taxon>
        <taxon>Lophotrochozoa</taxon>
        <taxon>Mollusca</taxon>
        <taxon>Gastropoda</taxon>
        <taxon>Heterobranchia</taxon>
        <taxon>Euthyneura</taxon>
        <taxon>Panpulmonata</taxon>
        <taxon>Sacoglossa</taxon>
        <taxon>Placobranchoidea</taxon>
        <taxon>Plakobranchidae</taxon>
        <taxon>Elysia</taxon>
    </lineage>
</organism>
<dbReference type="InterPro" id="IPR044972">
    <property type="entry name" value="Mot1"/>
</dbReference>
<dbReference type="PANTHER" id="PTHR36498">
    <property type="entry name" value="TATA-BINDING PROTEIN-ASSOCIATED FACTOR 172"/>
    <property type="match status" value="1"/>
</dbReference>
<keyword evidence="3" id="KW-1185">Reference proteome</keyword>
<reference evidence="2 3" key="1">
    <citation type="journal article" date="2021" name="Elife">
        <title>Chloroplast acquisition without the gene transfer in kleptoplastic sea slugs, Plakobranchus ocellatus.</title>
        <authorList>
            <person name="Maeda T."/>
            <person name="Takahashi S."/>
            <person name="Yoshida T."/>
            <person name="Shimamura S."/>
            <person name="Takaki Y."/>
            <person name="Nagai Y."/>
            <person name="Toyoda A."/>
            <person name="Suzuki Y."/>
            <person name="Arimoto A."/>
            <person name="Ishii H."/>
            <person name="Satoh N."/>
            <person name="Nishiyama T."/>
            <person name="Hasebe M."/>
            <person name="Maruyama T."/>
            <person name="Minagawa J."/>
            <person name="Obokata J."/>
            <person name="Shigenobu S."/>
        </authorList>
    </citation>
    <scope>NUCLEOTIDE SEQUENCE [LARGE SCALE GENOMIC DNA]</scope>
</reference>
<feature type="compositionally biased region" description="Polar residues" evidence="1">
    <location>
        <begin position="36"/>
        <end position="45"/>
    </location>
</feature>
<protein>
    <submittedName>
        <fullName evidence="2">BTAF1 RNA polymerase II, B-TFIID transcription factor-associated</fullName>
    </submittedName>
</protein>
<accession>A0AAV4ES22</accession>
<gene>
    <name evidence="2" type="ORF">ElyMa_005477200</name>
</gene>
<comment type="caution">
    <text evidence="2">The sequence shown here is derived from an EMBL/GenBank/DDBJ whole genome shotgun (WGS) entry which is preliminary data.</text>
</comment>
<dbReference type="GO" id="GO:0016887">
    <property type="term" value="F:ATP hydrolysis activity"/>
    <property type="evidence" value="ECO:0007669"/>
    <property type="project" value="InterPro"/>
</dbReference>
<evidence type="ECO:0000313" key="2">
    <source>
        <dbReference type="EMBL" id="GFR63185.1"/>
    </source>
</evidence>
<evidence type="ECO:0000256" key="1">
    <source>
        <dbReference type="SAM" id="MobiDB-lite"/>
    </source>
</evidence>
<dbReference type="GO" id="GO:0017025">
    <property type="term" value="F:TBP-class protein binding"/>
    <property type="evidence" value="ECO:0007669"/>
    <property type="project" value="InterPro"/>
</dbReference>
<dbReference type="Proteomes" id="UP000762676">
    <property type="component" value="Unassembled WGS sequence"/>
</dbReference>
<dbReference type="PANTHER" id="PTHR36498:SF1">
    <property type="entry name" value="TATA-BINDING PROTEIN-ASSOCIATED FACTOR 172"/>
    <property type="match status" value="1"/>
</dbReference>
<evidence type="ECO:0000313" key="3">
    <source>
        <dbReference type="Proteomes" id="UP000762676"/>
    </source>
</evidence>
<dbReference type="GO" id="GO:0003677">
    <property type="term" value="F:DNA binding"/>
    <property type="evidence" value="ECO:0007669"/>
    <property type="project" value="InterPro"/>
</dbReference>
<name>A0AAV4ES22_9GAST</name>
<dbReference type="AlphaFoldDB" id="A0AAV4ES22"/>
<dbReference type="InterPro" id="IPR016024">
    <property type="entry name" value="ARM-type_fold"/>
</dbReference>
<sequence length="119" mass="13485">MRFSQKIFFSPHDDFSNNNCSEEANPMKRVKRERSTGSVDSNASASLIDEPEEWPFQNFCEVLISDLFHSSWEVRHGAGCGLREIVKLHGQGAGKTVDTPNNQVFIHRLCFTLNDLSII</sequence>
<dbReference type="EMBL" id="BMAT01010909">
    <property type="protein sequence ID" value="GFR63185.1"/>
    <property type="molecule type" value="Genomic_DNA"/>
</dbReference>
<feature type="region of interest" description="Disordered" evidence="1">
    <location>
        <begin position="12"/>
        <end position="46"/>
    </location>
</feature>